<protein>
    <submittedName>
        <fullName evidence="1">DNA-directed RNA polymerase specialized sigma subunit, sigma24-like</fullName>
    </submittedName>
</protein>
<dbReference type="Proteomes" id="UP000051176">
    <property type="component" value="Unassembled WGS sequence"/>
</dbReference>
<evidence type="ECO:0000313" key="1">
    <source>
        <dbReference type="EMBL" id="KRK39416.1"/>
    </source>
</evidence>
<dbReference type="STRING" id="357278.IV61_GL000128"/>
<sequence>MTTDNAAAYRFLYTGDHETIIYAALKRLRLRPDQDDYEDYLQEARLYFPQAYADFPGDPESQPHQLLAFAQQALVWHVGNQLRNNRRQDIPMEPGDHTPIIDELASDEDILNAIGLNDFRTYLIKLIGGAGNTGEWRFLVGTLIDQLTPEEIAAKHGVGRATVFRWRRSLLRRLVHHLAPPESFLE</sequence>
<dbReference type="GO" id="GO:0000428">
    <property type="term" value="C:DNA-directed RNA polymerase complex"/>
    <property type="evidence" value="ECO:0007669"/>
    <property type="project" value="UniProtKB-KW"/>
</dbReference>
<keyword evidence="2" id="KW-1185">Reference proteome</keyword>
<gene>
    <name evidence="1" type="ORF">FD07_GL001214</name>
</gene>
<evidence type="ECO:0000313" key="2">
    <source>
        <dbReference type="Proteomes" id="UP000051176"/>
    </source>
</evidence>
<dbReference type="AlphaFoldDB" id="A0A0R1GZJ8"/>
<comment type="caution">
    <text evidence="1">The sequence shown here is derived from an EMBL/GenBank/DDBJ whole genome shotgun (WGS) entry which is preliminary data.</text>
</comment>
<keyword evidence="1" id="KW-0240">DNA-directed RNA polymerase</keyword>
<dbReference type="RefSeq" id="WP_020088507.1">
    <property type="nucleotide sequence ID" value="NZ_AZCZ01000003.1"/>
</dbReference>
<keyword evidence="1" id="KW-0804">Transcription</keyword>
<dbReference type="eggNOG" id="COG1595">
    <property type="taxonomic scope" value="Bacteria"/>
</dbReference>
<dbReference type="EMBL" id="AZCZ01000003">
    <property type="protein sequence ID" value="KRK39416.1"/>
    <property type="molecule type" value="Genomic_DNA"/>
</dbReference>
<dbReference type="PATRIC" id="fig|1267003.4.peg.1287"/>
<organism evidence="1 2">
    <name type="scientific">Levilactobacillus parabrevis ATCC 53295</name>
    <dbReference type="NCBI Taxonomy" id="1267003"/>
    <lineage>
        <taxon>Bacteria</taxon>
        <taxon>Bacillati</taxon>
        <taxon>Bacillota</taxon>
        <taxon>Bacilli</taxon>
        <taxon>Lactobacillales</taxon>
        <taxon>Lactobacillaceae</taxon>
        <taxon>Levilactobacillus</taxon>
    </lineage>
</organism>
<proteinExistence type="predicted"/>
<reference evidence="1 2" key="1">
    <citation type="journal article" date="2015" name="Genome Announc.">
        <title>Expanding the biotechnology potential of lactobacilli through comparative genomics of 213 strains and associated genera.</title>
        <authorList>
            <person name="Sun Z."/>
            <person name="Harris H.M."/>
            <person name="McCann A."/>
            <person name="Guo C."/>
            <person name="Argimon S."/>
            <person name="Zhang W."/>
            <person name="Yang X."/>
            <person name="Jeffery I.B."/>
            <person name="Cooney J.C."/>
            <person name="Kagawa T.F."/>
            <person name="Liu W."/>
            <person name="Song Y."/>
            <person name="Salvetti E."/>
            <person name="Wrobel A."/>
            <person name="Rasinkangas P."/>
            <person name="Parkhill J."/>
            <person name="Rea M.C."/>
            <person name="O'Sullivan O."/>
            <person name="Ritari J."/>
            <person name="Douillard F.P."/>
            <person name="Paul Ross R."/>
            <person name="Yang R."/>
            <person name="Briner A.E."/>
            <person name="Felis G.E."/>
            <person name="de Vos W.M."/>
            <person name="Barrangou R."/>
            <person name="Klaenhammer T.R."/>
            <person name="Caufield P.W."/>
            <person name="Cui Y."/>
            <person name="Zhang H."/>
            <person name="O'Toole P.W."/>
        </authorList>
    </citation>
    <scope>NUCLEOTIDE SEQUENCE [LARGE SCALE GENOMIC DNA]</scope>
    <source>
        <strain evidence="1 2">ATCC 53295</strain>
    </source>
</reference>
<dbReference type="OrthoDB" id="2248780at2"/>
<accession>A0A0R1GZJ8</accession>
<name>A0A0R1GZJ8_9LACO</name>